<organism evidence="2 3">
    <name type="scientific">Tetrahymena thermophila (strain SB210)</name>
    <dbReference type="NCBI Taxonomy" id="312017"/>
    <lineage>
        <taxon>Eukaryota</taxon>
        <taxon>Sar</taxon>
        <taxon>Alveolata</taxon>
        <taxon>Ciliophora</taxon>
        <taxon>Intramacronucleata</taxon>
        <taxon>Oligohymenophorea</taxon>
        <taxon>Hymenostomatida</taxon>
        <taxon>Tetrahymenina</taxon>
        <taxon>Tetrahymenidae</taxon>
        <taxon>Tetrahymena</taxon>
    </lineage>
</organism>
<dbReference type="AlphaFoldDB" id="Q22TB6"/>
<protein>
    <submittedName>
        <fullName evidence="2">Transmembrane protein, putative</fullName>
    </submittedName>
</protein>
<keyword evidence="1 2" id="KW-0812">Transmembrane</keyword>
<keyword evidence="1" id="KW-1133">Transmembrane helix</keyword>
<dbReference type="InterPro" id="IPR028008">
    <property type="entry name" value="DUF4441"/>
</dbReference>
<proteinExistence type="predicted"/>
<dbReference type="KEGG" id="tet:TTHERM_00181000"/>
<sequence>MKASSIGKYNLLLLLLIFYKANLFITLFSWSKIGQLFIYIQQQLIRLLGQCILLQFFSLYIFLIIFETRFFQYNTNQKMLIQIQGELYYKPVVLLLYAQKQFKQSRSCQNLQLNINQIKKQLRILHNQKNQINYLTTQFIIQIKNLINKFNFTEMNMIESAYIESCEEETFSSSLSMREPESAMDISQCMSEFSNMNQDQIVLEYSKCNKSNAIKNILYQFQDFIQSSGDQIVIESISEQQGERTIAQVRKEFHNFSKKKKLNQSFLVSVLKSKRFSIHFEYFLKYYTMDWILNGNIKNVKHHLLCIVFLQKCFEDTALIEKIIKYKKRN</sequence>
<feature type="transmembrane region" description="Helical" evidence="1">
    <location>
        <begin position="43"/>
        <end position="66"/>
    </location>
</feature>
<gene>
    <name evidence="2" type="ORF">TTHERM_00181000</name>
</gene>
<evidence type="ECO:0000256" key="1">
    <source>
        <dbReference type="SAM" id="Phobius"/>
    </source>
</evidence>
<reference evidence="3" key="1">
    <citation type="journal article" date="2006" name="PLoS Biol.">
        <title>Macronuclear genome sequence of the ciliate Tetrahymena thermophila, a model eukaryote.</title>
        <authorList>
            <person name="Eisen J.A."/>
            <person name="Coyne R.S."/>
            <person name="Wu M."/>
            <person name="Wu D."/>
            <person name="Thiagarajan M."/>
            <person name="Wortman J.R."/>
            <person name="Badger J.H."/>
            <person name="Ren Q."/>
            <person name="Amedeo P."/>
            <person name="Jones K.M."/>
            <person name="Tallon L.J."/>
            <person name="Delcher A.L."/>
            <person name="Salzberg S.L."/>
            <person name="Silva J.C."/>
            <person name="Haas B.J."/>
            <person name="Majoros W.H."/>
            <person name="Farzad M."/>
            <person name="Carlton J.M."/>
            <person name="Smith R.K. Jr."/>
            <person name="Garg J."/>
            <person name="Pearlman R.E."/>
            <person name="Karrer K.M."/>
            <person name="Sun L."/>
            <person name="Manning G."/>
            <person name="Elde N.C."/>
            <person name="Turkewitz A.P."/>
            <person name="Asai D.J."/>
            <person name="Wilkes D.E."/>
            <person name="Wang Y."/>
            <person name="Cai H."/>
            <person name="Collins K."/>
            <person name="Stewart B.A."/>
            <person name="Lee S.R."/>
            <person name="Wilamowska K."/>
            <person name="Weinberg Z."/>
            <person name="Ruzzo W.L."/>
            <person name="Wloga D."/>
            <person name="Gaertig J."/>
            <person name="Frankel J."/>
            <person name="Tsao C.-C."/>
            <person name="Gorovsky M.A."/>
            <person name="Keeling P.J."/>
            <person name="Waller R.F."/>
            <person name="Patron N.J."/>
            <person name="Cherry J.M."/>
            <person name="Stover N.A."/>
            <person name="Krieger C.J."/>
            <person name="del Toro C."/>
            <person name="Ryder H.F."/>
            <person name="Williamson S.C."/>
            <person name="Barbeau R.A."/>
            <person name="Hamilton E.P."/>
            <person name="Orias E."/>
        </authorList>
    </citation>
    <scope>NUCLEOTIDE SEQUENCE [LARGE SCALE GENOMIC DNA]</scope>
    <source>
        <strain evidence="3">SB210</strain>
    </source>
</reference>
<feature type="transmembrane region" description="Helical" evidence="1">
    <location>
        <begin position="12"/>
        <end position="31"/>
    </location>
</feature>
<evidence type="ECO:0000313" key="3">
    <source>
        <dbReference type="Proteomes" id="UP000009168"/>
    </source>
</evidence>
<evidence type="ECO:0000313" key="2">
    <source>
        <dbReference type="EMBL" id="EAR88522.2"/>
    </source>
</evidence>
<dbReference type="Pfam" id="PF14536">
    <property type="entry name" value="DUF4441"/>
    <property type="match status" value="1"/>
</dbReference>
<keyword evidence="1" id="KW-0472">Membrane</keyword>
<dbReference type="InParanoid" id="Q22TB6"/>
<dbReference type="RefSeq" id="XP_001008767.2">
    <property type="nucleotide sequence ID" value="XM_001008767.2"/>
</dbReference>
<dbReference type="Proteomes" id="UP000009168">
    <property type="component" value="Unassembled WGS sequence"/>
</dbReference>
<dbReference type="GeneID" id="7827304"/>
<accession>Q22TB6</accession>
<dbReference type="HOGENOM" id="CLU_131227_0_0_1"/>
<dbReference type="EMBL" id="GG662840">
    <property type="protein sequence ID" value="EAR88522.2"/>
    <property type="molecule type" value="Genomic_DNA"/>
</dbReference>
<keyword evidence="3" id="KW-1185">Reference proteome</keyword>
<name>Q22TB6_TETTS</name>